<dbReference type="GeneID" id="123446245"/>
<dbReference type="Gramene" id="HORVU.MOREX.r3.4HG0354440.1">
    <property type="protein sequence ID" value="HORVU.MOREX.r3.4HG0354440.1"/>
    <property type="gene ID" value="HORVU.MOREX.r3.4HG0354440"/>
</dbReference>
<protein>
    <submittedName>
        <fullName evidence="2">Uncharacterized protein</fullName>
    </submittedName>
</protein>
<gene>
    <name evidence="2" type="primary">LOC123446245</name>
</gene>
<dbReference type="AlphaFoldDB" id="A0A8I6XH10"/>
<evidence type="ECO:0000256" key="1">
    <source>
        <dbReference type="SAM" id="MobiDB-lite"/>
    </source>
</evidence>
<sequence>MVPDQVSGYQFKRRNKVLRFERDSKEYEEKKKLRRAADSVKSTKFGKAKQHGLEKKSPSSVAEKGGTPRQNPRVSCMEKNLGKRTIETVADYLKWKHPYVDDEAESNDDDFVLADFVRNAQSPAIWKDYDTSKGQCWS</sequence>
<reference evidence="3" key="1">
    <citation type="journal article" date="2012" name="Nature">
        <title>A physical, genetic and functional sequence assembly of the barley genome.</title>
        <authorList>
            <consortium name="The International Barley Genome Sequencing Consortium"/>
            <person name="Mayer K.F."/>
            <person name="Waugh R."/>
            <person name="Brown J.W."/>
            <person name="Schulman A."/>
            <person name="Langridge P."/>
            <person name="Platzer M."/>
            <person name="Fincher G.B."/>
            <person name="Muehlbauer G.J."/>
            <person name="Sato K."/>
            <person name="Close T.J."/>
            <person name="Wise R.P."/>
            <person name="Stein N."/>
        </authorList>
    </citation>
    <scope>NUCLEOTIDE SEQUENCE [LARGE SCALE GENOMIC DNA]</scope>
    <source>
        <strain evidence="3">cv. Morex</strain>
    </source>
</reference>
<organism evidence="2 3">
    <name type="scientific">Hordeum vulgare subsp. vulgare</name>
    <name type="common">Domesticated barley</name>
    <dbReference type="NCBI Taxonomy" id="112509"/>
    <lineage>
        <taxon>Eukaryota</taxon>
        <taxon>Viridiplantae</taxon>
        <taxon>Streptophyta</taxon>
        <taxon>Embryophyta</taxon>
        <taxon>Tracheophyta</taxon>
        <taxon>Spermatophyta</taxon>
        <taxon>Magnoliopsida</taxon>
        <taxon>Liliopsida</taxon>
        <taxon>Poales</taxon>
        <taxon>Poaceae</taxon>
        <taxon>BOP clade</taxon>
        <taxon>Pooideae</taxon>
        <taxon>Triticodae</taxon>
        <taxon>Triticeae</taxon>
        <taxon>Hordeinae</taxon>
        <taxon>Hordeum</taxon>
    </lineage>
</organism>
<reference evidence="2" key="3">
    <citation type="submission" date="2022-01" db="UniProtKB">
        <authorList>
            <consortium name="EnsemblPlants"/>
        </authorList>
    </citation>
    <scope>IDENTIFICATION</scope>
    <source>
        <strain evidence="2">subsp. vulgare</strain>
    </source>
</reference>
<proteinExistence type="predicted"/>
<accession>A0A8I6XH10</accession>
<reference evidence="2" key="2">
    <citation type="submission" date="2020-10" db="EMBL/GenBank/DDBJ databases">
        <authorList>
            <person name="Scholz U."/>
            <person name="Mascher M."/>
            <person name="Fiebig A."/>
        </authorList>
    </citation>
    <scope>NUCLEOTIDE SEQUENCE [LARGE SCALE GENOMIC DNA]</scope>
    <source>
        <strain evidence="2">cv. Morex</strain>
    </source>
</reference>
<keyword evidence="3" id="KW-1185">Reference proteome</keyword>
<dbReference type="RefSeq" id="XP_044978855.1">
    <property type="nucleotide sequence ID" value="XM_045122920.1"/>
</dbReference>
<name>A0A8I6XH10_HORVV</name>
<evidence type="ECO:0000313" key="3">
    <source>
        <dbReference type="Proteomes" id="UP000011116"/>
    </source>
</evidence>
<dbReference type="EnsemblPlants" id="HORVU.MOREX.r3.4HG0354440.1">
    <property type="protein sequence ID" value="HORVU.MOREX.r3.4HG0354440.1"/>
    <property type="gene ID" value="HORVU.MOREX.r3.4HG0354440"/>
</dbReference>
<feature type="region of interest" description="Disordered" evidence="1">
    <location>
        <begin position="31"/>
        <end position="74"/>
    </location>
</feature>
<evidence type="ECO:0000313" key="2">
    <source>
        <dbReference type="EnsemblPlants" id="HORVU.MOREX.r3.4HG0354440.1"/>
    </source>
</evidence>
<dbReference type="Proteomes" id="UP000011116">
    <property type="component" value="Chromosome 4H"/>
</dbReference>